<comment type="caution">
    <text evidence="7">The sequence shown here is derived from an EMBL/GenBank/DDBJ whole genome shotgun (WGS) entry which is preliminary data.</text>
</comment>
<keyword evidence="4 6" id="KW-0472">Membrane</keyword>
<evidence type="ECO:0000313" key="7">
    <source>
        <dbReference type="EMBL" id="KAJ3204133.1"/>
    </source>
</evidence>
<protein>
    <submittedName>
        <fullName evidence="7">Uncharacterized protein</fullName>
    </submittedName>
</protein>
<organism evidence="7 8">
    <name type="scientific">Clydaea vesicula</name>
    <dbReference type="NCBI Taxonomy" id="447962"/>
    <lineage>
        <taxon>Eukaryota</taxon>
        <taxon>Fungi</taxon>
        <taxon>Fungi incertae sedis</taxon>
        <taxon>Chytridiomycota</taxon>
        <taxon>Chytridiomycota incertae sedis</taxon>
        <taxon>Chytridiomycetes</taxon>
        <taxon>Lobulomycetales</taxon>
        <taxon>Lobulomycetaceae</taxon>
        <taxon>Clydaea</taxon>
    </lineage>
</organism>
<keyword evidence="3 6" id="KW-1133">Transmembrane helix</keyword>
<feature type="region of interest" description="Disordered" evidence="5">
    <location>
        <begin position="120"/>
        <end position="154"/>
    </location>
</feature>
<feature type="transmembrane region" description="Helical" evidence="6">
    <location>
        <begin position="74"/>
        <end position="93"/>
    </location>
</feature>
<gene>
    <name evidence="7" type="ORF">HK099_001257</name>
</gene>
<keyword evidence="2 6" id="KW-0812">Transmembrane</keyword>
<keyword evidence="8" id="KW-1185">Reference proteome</keyword>
<dbReference type="PANTHER" id="PTHR11040">
    <property type="entry name" value="ZINC/IRON TRANSPORTER"/>
    <property type="match status" value="1"/>
</dbReference>
<proteinExistence type="predicted"/>
<evidence type="ECO:0000256" key="5">
    <source>
        <dbReference type="SAM" id="MobiDB-lite"/>
    </source>
</evidence>
<feature type="transmembrane region" description="Helical" evidence="6">
    <location>
        <begin position="232"/>
        <end position="255"/>
    </location>
</feature>
<dbReference type="Proteomes" id="UP001211065">
    <property type="component" value="Unassembled WGS sequence"/>
</dbReference>
<evidence type="ECO:0000256" key="6">
    <source>
        <dbReference type="SAM" id="Phobius"/>
    </source>
</evidence>
<evidence type="ECO:0000313" key="8">
    <source>
        <dbReference type="Proteomes" id="UP001211065"/>
    </source>
</evidence>
<dbReference type="InterPro" id="IPR003689">
    <property type="entry name" value="ZIP"/>
</dbReference>
<sequence>MDEKLFAFLLAFIASMGTFVGGVLVCIFSFFNGLNSNSNKLIGALQAGSGGVMLYMTFLDLVPEAIEKIGNKSTMTWFFVGVFLFGILENFIIPEEHNHDHEGPEKIEEEKSVNKFEEKLNSANNDESEKDPALKKRKKKIKESASVKTPSQNKVTDKRILSKVEKELKRTSLITFMAMFLHNVPEGLGVYLATLANARLGVELAVAIMLHNVPEGMAVALPLMAATRSYSYVLWMTLLNGLAEPIGVIIGGFLLKDIMSPVILSKCLACVAGIMACISLHELQPTAIQYSGKNLATVSLFSGMFICFLALETVHSFFHDGHSH</sequence>
<dbReference type="AlphaFoldDB" id="A0AAD5TU46"/>
<dbReference type="PANTHER" id="PTHR11040:SF210">
    <property type="entry name" value="ZINC-REGULATED TRANSPORTER 3"/>
    <property type="match status" value="1"/>
</dbReference>
<reference evidence="7" key="1">
    <citation type="submission" date="2020-05" db="EMBL/GenBank/DDBJ databases">
        <title>Phylogenomic resolution of chytrid fungi.</title>
        <authorList>
            <person name="Stajich J.E."/>
            <person name="Amses K."/>
            <person name="Simmons R."/>
            <person name="Seto K."/>
            <person name="Myers J."/>
            <person name="Bonds A."/>
            <person name="Quandt C.A."/>
            <person name="Barry K."/>
            <person name="Liu P."/>
            <person name="Grigoriev I."/>
            <person name="Longcore J.E."/>
            <person name="James T.Y."/>
        </authorList>
    </citation>
    <scope>NUCLEOTIDE SEQUENCE</scope>
    <source>
        <strain evidence="7">JEL0476</strain>
    </source>
</reference>
<comment type="subcellular location">
    <subcellularLocation>
        <location evidence="1">Membrane</location>
        <topology evidence="1">Multi-pass membrane protein</topology>
    </subcellularLocation>
</comment>
<feature type="transmembrane region" description="Helical" evidence="6">
    <location>
        <begin position="261"/>
        <end position="283"/>
    </location>
</feature>
<name>A0AAD5TU46_9FUNG</name>
<dbReference type="GO" id="GO:0016020">
    <property type="term" value="C:membrane"/>
    <property type="evidence" value="ECO:0007669"/>
    <property type="project" value="UniProtKB-SubCell"/>
</dbReference>
<evidence type="ECO:0000256" key="3">
    <source>
        <dbReference type="ARBA" id="ARBA00022989"/>
    </source>
</evidence>
<feature type="transmembrane region" description="Helical" evidence="6">
    <location>
        <begin position="7"/>
        <end position="31"/>
    </location>
</feature>
<evidence type="ECO:0000256" key="2">
    <source>
        <dbReference type="ARBA" id="ARBA00022692"/>
    </source>
</evidence>
<feature type="transmembrane region" description="Helical" evidence="6">
    <location>
        <begin position="43"/>
        <end position="62"/>
    </location>
</feature>
<dbReference type="GO" id="GO:0005385">
    <property type="term" value="F:zinc ion transmembrane transporter activity"/>
    <property type="evidence" value="ECO:0007669"/>
    <property type="project" value="TreeGrafter"/>
</dbReference>
<accession>A0AAD5TU46</accession>
<feature type="transmembrane region" description="Helical" evidence="6">
    <location>
        <begin position="295"/>
        <end position="318"/>
    </location>
</feature>
<dbReference type="Pfam" id="PF02535">
    <property type="entry name" value="Zip"/>
    <property type="match status" value="1"/>
</dbReference>
<evidence type="ECO:0000256" key="4">
    <source>
        <dbReference type="ARBA" id="ARBA00023136"/>
    </source>
</evidence>
<evidence type="ECO:0000256" key="1">
    <source>
        <dbReference type="ARBA" id="ARBA00004141"/>
    </source>
</evidence>
<dbReference type="EMBL" id="JADGJW010001336">
    <property type="protein sequence ID" value="KAJ3204133.1"/>
    <property type="molecule type" value="Genomic_DNA"/>
</dbReference>